<comment type="caution">
    <text evidence="15">The sequence shown here is derived from an EMBL/GenBank/DDBJ whole genome shotgun (WGS) entry which is preliminary data.</text>
</comment>
<keyword evidence="5 11" id="KW-0812">Transmembrane</keyword>
<dbReference type="GO" id="GO:0009653">
    <property type="term" value="P:anatomical structure morphogenesis"/>
    <property type="evidence" value="ECO:0007669"/>
    <property type="project" value="UniProtKB-ARBA"/>
</dbReference>
<protein>
    <recommendedName>
        <fullName evidence="17">Leucine-rich repeat-containing N-terminal plant-type domain-containing protein</fullName>
    </recommendedName>
</protein>
<evidence type="ECO:0000256" key="12">
    <source>
        <dbReference type="SAM" id="SignalP"/>
    </source>
</evidence>
<feature type="chain" id="PRO_5043930755" description="Leucine-rich repeat-containing N-terminal plant-type domain-containing protein" evidence="12">
    <location>
        <begin position="20"/>
        <end position="830"/>
    </location>
</feature>
<sequence>MYHCVFIIIFSLLLPSLETIIANQLVVVGGGDDNIVINKCLDKEIHALLHFKALLKDPNGILSTWKDDEHNCCKWLGVTCNNQTGHVTGLDIGLCSLEGEISHSLANLTYLNHLDLSGNSFHGTIPRSIGSLTELRFLSLSNNSLYGTIPPEFGNLTNLQWLYLGFVGRCRVENPEWLSGLSYLEELVMNGISLAKANHWVDVILSLRKLNFLSLQSCELSQVMYPYSSFLNSSSSIEILGLVNNNLTSSMYRWLFPLTSNKLHELYLSKNMLHGIPNYLGSLCSLKTFFFINNSAVFKFPDFLKNLSGCTSLALQSLDASYSQFTGSLSDDIQKFSSLNILSLSHNHLNGTISGKLWELPKLKVLDVSFNYLRGAISEKIGNSKAIIINLSKNSIEGVASTDHMSNLSHIEYAGMSSCMLGPNFPKWIQKFKNLTRLDIANNGISDTIPLGFWDMWPSRLTYLNLSSNNISGQVPDLSSNFDYRSVIDLSSNRFYGPMPNVSSTLVSLNLSRNKFSGEISLLCQIVGGLLQFLDLSDNFLTGKLPDCLWHFKDLKVLNLGNNYLSGMLPASLGYLVQLEALYLFNNDFSGELSLSLMNCTKLNFLDLGANKFFGKVPVWIGESLTGLYALILRSNHFFGTIPLQLCHLQKLQILDLSMNHLHGTIPSCLNNLTSMVQDRFSQVENVHHHFSWSIDIFSFDAAYVDHAMIMWQGAERKIPSSTQLQSFEPSRYNGNTGLCGPPLNKKCPGDEKPEVPPVIGRSEGVDEVERWFYIGGGTGFVTGFWIACGALLLNRQGRHAFFQFYDSFKDWVYVKVVVLIANLQKVVHK</sequence>
<evidence type="ECO:0000256" key="10">
    <source>
        <dbReference type="ARBA" id="ARBA00023180"/>
    </source>
</evidence>
<dbReference type="SMART" id="SM00369">
    <property type="entry name" value="LRR_TYP"/>
    <property type="match status" value="6"/>
</dbReference>
<dbReference type="GO" id="GO:0005886">
    <property type="term" value="C:plasma membrane"/>
    <property type="evidence" value="ECO:0007669"/>
    <property type="project" value="UniProtKB-SubCell"/>
</dbReference>
<evidence type="ECO:0000256" key="6">
    <source>
        <dbReference type="ARBA" id="ARBA00022729"/>
    </source>
</evidence>
<dbReference type="FunFam" id="3.80.10.10:FF:000400">
    <property type="entry name" value="Nuclear pore complex protein NUP107"/>
    <property type="match status" value="1"/>
</dbReference>
<name>A0AAU9MC15_9ASTR</name>
<dbReference type="Pfam" id="PF13855">
    <property type="entry name" value="LRR_8"/>
    <property type="match status" value="1"/>
</dbReference>
<dbReference type="EMBL" id="CAKMRJ010001738">
    <property type="protein sequence ID" value="CAH1424581.1"/>
    <property type="molecule type" value="Genomic_DNA"/>
</dbReference>
<keyword evidence="6 12" id="KW-0732">Signal</keyword>
<keyword evidence="9 11" id="KW-0472">Membrane</keyword>
<dbReference type="SUPFAM" id="SSF52058">
    <property type="entry name" value="L domain-like"/>
    <property type="match status" value="2"/>
</dbReference>
<proteinExistence type="inferred from homology"/>
<dbReference type="InterPro" id="IPR055414">
    <property type="entry name" value="LRR_R13L4/SHOC2-like"/>
</dbReference>
<dbReference type="PANTHER" id="PTHR48063">
    <property type="entry name" value="LRR RECEPTOR-LIKE KINASE"/>
    <property type="match status" value="1"/>
</dbReference>
<dbReference type="Gene3D" id="3.80.10.10">
    <property type="entry name" value="Ribonuclease Inhibitor"/>
    <property type="match status" value="4"/>
</dbReference>
<evidence type="ECO:0000256" key="2">
    <source>
        <dbReference type="ARBA" id="ARBA00009592"/>
    </source>
</evidence>
<evidence type="ECO:0000256" key="7">
    <source>
        <dbReference type="ARBA" id="ARBA00022737"/>
    </source>
</evidence>
<keyword evidence="10" id="KW-0325">Glycoprotein</keyword>
<dbReference type="InterPro" id="IPR003591">
    <property type="entry name" value="Leu-rich_rpt_typical-subtyp"/>
</dbReference>
<dbReference type="Pfam" id="PF23598">
    <property type="entry name" value="LRR_14"/>
    <property type="match status" value="1"/>
</dbReference>
<dbReference type="FunFam" id="3.80.10.10:FF:000095">
    <property type="entry name" value="LRR receptor-like serine/threonine-protein kinase GSO1"/>
    <property type="match status" value="1"/>
</dbReference>
<evidence type="ECO:0000256" key="8">
    <source>
        <dbReference type="ARBA" id="ARBA00022989"/>
    </source>
</evidence>
<dbReference type="InterPro" id="IPR032675">
    <property type="entry name" value="LRR_dom_sf"/>
</dbReference>
<feature type="transmembrane region" description="Helical" evidence="11">
    <location>
        <begin position="772"/>
        <end position="794"/>
    </location>
</feature>
<dbReference type="Pfam" id="PF00560">
    <property type="entry name" value="LRR_1"/>
    <property type="match status" value="3"/>
</dbReference>
<keyword evidence="4" id="KW-0433">Leucine-rich repeat</keyword>
<dbReference type="AlphaFoldDB" id="A0AAU9MC15"/>
<dbReference type="GO" id="GO:0099402">
    <property type="term" value="P:plant organ development"/>
    <property type="evidence" value="ECO:0007669"/>
    <property type="project" value="UniProtKB-ARBA"/>
</dbReference>
<evidence type="ECO:0000313" key="16">
    <source>
        <dbReference type="Proteomes" id="UP001157418"/>
    </source>
</evidence>
<dbReference type="InterPro" id="IPR046956">
    <property type="entry name" value="RLP23-like"/>
</dbReference>
<comment type="subcellular location">
    <subcellularLocation>
        <location evidence="1">Cell membrane</location>
        <topology evidence="1">Single-pass type I membrane protein</topology>
    </subcellularLocation>
</comment>
<evidence type="ECO:0000259" key="14">
    <source>
        <dbReference type="Pfam" id="PF23598"/>
    </source>
</evidence>
<dbReference type="PANTHER" id="PTHR48063:SF103">
    <property type="entry name" value="LEUCINE-RICH RECEPTOR-LIKE KINASE FAMILY PROTEIN"/>
    <property type="match status" value="1"/>
</dbReference>
<evidence type="ECO:0000259" key="13">
    <source>
        <dbReference type="Pfam" id="PF08263"/>
    </source>
</evidence>
<keyword evidence="16" id="KW-1185">Reference proteome</keyword>
<evidence type="ECO:0000313" key="15">
    <source>
        <dbReference type="EMBL" id="CAH1424581.1"/>
    </source>
</evidence>
<dbReference type="GO" id="GO:0006952">
    <property type="term" value="P:defense response"/>
    <property type="evidence" value="ECO:0007669"/>
    <property type="project" value="UniProtKB-ARBA"/>
</dbReference>
<dbReference type="Proteomes" id="UP001157418">
    <property type="component" value="Unassembled WGS sequence"/>
</dbReference>
<feature type="domain" description="Disease resistance R13L4/SHOC-2-like LRR" evidence="14">
    <location>
        <begin position="90"/>
        <end position="287"/>
    </location>
</feature>
<dbReference type="Pfam" id="PF08263">
    <property type="entry name" value="LRRNT_2"/>
    <property type="match status" value="1"/>
</dbReference>
<reference evidence="15 16" key="1">
    <citation type="submission" date="2022-01" db="EMBL/GenBank/DDBJ databases">
        <authorList>
            <person name="Xiong W."/>
            <person name="Schranz E."/>
        </authorList>
    </citation>
    <scope>NUCLEOTIDE SEQUENCE [LARGE SCALE GENOMIC DNA]</scope>
</reference>
<dbReference type="InterPro" id="IPR001611">
    <property type="entry name" value="Leu-rich_rpt"/>
</dbReference>
<feature type="domain" description="Leucine-rich repeat-containing N-terminal plant-type" evidence="13">
    <location>
        <begin position="42"/>
        <end position="81"/>
    </location>
</feature>
<dbReference type="GO" id="GO:0051707">
    <property type="term" value="P:response to other organism"/>
    <property type="evidence" value="ECO:0007669"/>
    <property type="project" value="UniProtKB-ARBA"/>
</dbReference>
<evidence type="ECO:0000256" key="3">
    <source>
        <dbReference type="ARBA" id="ARBA00022475"/>
    </source>
</evidence>
<evidence type="ECO:0000256" key="4">
    <source>
        <dbReference type="ARBA" id="ARBA00022614"/>
    </source>
</evidence>
<dbReference type="SUPFAM" id="SSF52047">
    <property type="entry name" value="RNI-like"/>
    <property type="match status" value="1"/>
</dbReference>
<feature type="signal peptide" evidence="12">
    <location>
        <begin position="1"/>
        <end position="19"/>
    </location>
</feature>
<keyword evidence="7" id="KW-0677">Repeat</keyword>
<evidence type="ECO:0000256" key="11">
    <source>
        <dbReference type="SAM" id="Phobius"/>
    </source>
</evidence>
<evidence type="ECO:0000256" key="1">
    <source>
        <dbReference type="ARBA" id="ARBA00004251"/>
    </source>
</evidence>
<comment type="similarity">
    <text evidence="2">Belongs to the RLP family.</text>
</comment>
<evidence type="ECO:0000256" key="5">
    <source>
        <dbReference type="ARBA" id="ARBA00022692"/>
    </source>
</evidence>
<organism evidence="15 16">
    <name type="scientific">Lactuca virosa</name>
    <dbReference type="NCBI Taxonomy" id="75947"/>
    <lineage>
        <taxon>Eukaryota</taxon>
        <taxon>Viridiplantae</taxon>
        <taxon>Streptophyta</taxon>
        <taxon>Embryophyta</taxon>
        <taxon>Tracheophyta</taxon>
        <taxon>Spermatophyta</taxon>
        <taxon>Magnoliopsida</taxon>
        <taxon>eudicotyledons</taxon>
        <taxon>Gunneridae</taxon>
        <taxon>Pentapetalae</taxon>
        <taxon>asterids</taxon>
        <taxon>campanulids</taxon>
        <taxon>Asterales</taxon>
        <taxon>Asteraceae</taxon>
        <taxon>Cichorioideae</taxon>
        <taxon>Cichorieae</taxon>
        <taxon>Lactucinae</taxon>
        <taxon>Lactuca</taxon>
    </lineage>
</organism>
<evidence type="ECO:0000256" key="9">
    <source>
        <dbReference type="ARBA" id="ARBA00023136"/>
    </source>
</evidence>
<gene>
    <name evidence="15" type="ORF">LVIROSA_LOCUS11772</name>
</gene>
<dbReference type="InterPro" id="IPR013210">
    <property type="entry name" value="LRR_N_plant-typ"/>
</dbReference>
<accession>A0AAU9MC15</accession>
<keyword evidence="3" id="KW-1003">Cell membrane</keyword>
<keyword evidence="8 11" id="KW-1133">Transmembrane helix</keyword>
<evidence type="ECO:0008006" key="17">
    <source>
        <dbReference type="Google" id="ProtNLM"/>
    </source>
</evidence>
<dbReference type="PROSITE" id="PS51450">
    <property type="entry name" value="LRR"/>
    <property type="match status" value="2"/>
</dbReference>